<evidence type="ECO:0000313" key="2">
    <source>
        <dbReference type="Proteomes" id="UP000827976"/>
    </source>
</evidence>
<evidence type="ECO:0000313" key="1">
    <source>
        <dbReference type="EMBL" id="KAH7690548.1"/>
    </source>
</evidence>
<reference evidence="2" key="1">
    <citation type="journal article" date="2022" name="Nat. Commun.">
        <title>Chromosome evolution and the genetic basis of agronomically important traits in greater yam.</title>
        <authorList>
            <person name="Bredeson J.V."/>
            <person name="Lyons J.B."/>
            <person name="Oniyinde I.O."/>
            <person name="Okereke N.R."/>
            <person name="Kolade O."/>
            <person name="Nnabue I."/>
            <person name="Nwadili C.O."/>
            <person name="Hribova E."/>
            <person name="Parker M."/>
            <person name="Nwogha J."/>
            <person name="Shu S."/>
            <person name="Carlson J."/>
            <person name="Kariba R."/>
            <person name="Muthemba S."/>
            <person name="Knop K."/>
            <person name="Barton G.J."/>
            <person name="Sherwood A.V."/>
            <person name="Lopez-Montes A."/>
            <person name="Asiedu R."/>
            <person name="Jamnadass R."/>
            <person name="Muchugi A."/>
            <person name="Goodstein D."/>
            <person name="Egesi C.N."/>
            <person name="Featherston J."/>
            <person name="Asfaw A."/>
            <person name="Simpson G.G."/>
            <person name="Dolezel J."/>
            <person name="Hendre P.S."/>
            <person name="Van Deynze A."/>
            <person name="Kumar P.L."/>
            <person name="Obidiegwu J.E."/>
            <person name="Bhattacharjee R."/>
            <person name="Rokhsar D.S."/>
        </authorList>
    </citation>
    <scope>NUCLEOTIDE SEQUENCE [LARGE SCALE GENOMIC DNA]</scope>
    <source>
        <strain evidence="2">cv. TDa95/00328</strain>
    </source>
</reference>
<accession>A0ACB7WQQ9</accession>
<gene>
    <name evidence="1" type="ORF">IHE45_02G055400</name>
</gene>
<sequence>MATTNTPAAAAAASSDVSSTPLDVPTGHVAVCVGISQRQFVVHAAHLNHPAFCYLLSQAEEEYGFAHSGPIVISCDESLFEEILHRIISSPAKLVSSDGFRCCYCCGGGATASGRIHSP</sequence>
<comment type="caution">
    <text evidence="1">The sequence shown here is derived from an EMBL/GenBank/DDBJ whole genome shotgun (WGS) entry which is preliminary data.</text>
</comment>
<name>A0ACB7WQQ9_DIOAL</name>
<proteinExistence type="predicted"/>
<protein>
    <submittedName>
        <fullName evidence="1">Small auxin-up RNA protein</fullName>
    </submittedName>
</protein>
<keyword evidence="2" id="KW-1185">Reference proteome</keyword>
<organism evidence="1 2">
    <name type="scientific">Dioscorea alata</name>
    <name type="common">Purple yam</name>
    <dbReference type="NCBI Taxonomy" id="55571"/>
    <lineage>
        <taxon>Eukaryota</taxon>
        <taxon>Viridiplantae</taxon>
        <taxon>Streptophyta</taxon>
        <taxon>Embryophyta</taxon>
        <taxon>Tracheophyta</taxon>
        <taxon>Spermatophyta</taxon>
        <taxon>Magnoliopsida</taxon>
        <taxon>Liliopsida</taxon>
        <taxon>Dioscoreales</taxon>
        <taxon>Dioscoreaceae</taxon>
        <taxon>Dioscorea</taxon>
    </lineage>
</organism>
<dbReference type="EMBL" id="CM037012">
    <property type="protein sequence ID" value="KAH7690548.1"/>
    <property type="molecule type" value="Genomic_DNA"/>
</dbReference>
<dbReference type="Proteomes" id="UP000827976">
    <property type="component" value="Chromosome 2"/>
</dbReference>